<dbReference type="SUPFAM" id="SSF52172">
    <property type="entry name" value="CheY-like"/>
    <property type="match status" value="1"/>
</dbReference>
<organism evidence="3 4">
    <name type="scientific">Asprobacillus argus</name>
    <dbReference type="NCBI Taxonomy" id="3076534"/>
    <lineage>
        <taxon>Bacteria</taxon>
        <taxon>Pseudomonadati</taxon>
        <taxon>Bacteroidota</taxon>
        <taxon>Flavobacteriia</taxon>
        <taxon>Flavobacteriales</taxon>
        <taxon>Flavobacteriaceae</taxon>
        <taxon>Asprobacillus</taxon>
    </lineage>
</organism>
<accession>A0ABU3LFI3</accession>
<dbReference type="InterPro" id="IPR051015">
    <property type="entry name" value="EvgA-like"/>
</dbReference>
<name>A0ABU3LFI3_9FLAO</name>
<evidence type="ECO:0000313" key="4">
    <source>
        <dbReference type="Proteomes" id="UP001257277"/>
    </source>
</evidence>
<evidence type="ECO:0000313" key="3">
    <source>
        <dbReference type="EMBL" id="MDT7832036.1"/>
    </source>
</evidence>
<dbReference type="PANTHER" id="PTHR45566">
    <property type="entry name" value="HTH-TYPE TRANSCRIPTIONAL REGULATOR YHJB-RELATED"/>
    <property type="match status" value="1"/>
</dbReference>
<dbReference type="InterPro" id="IPR001789">
    <property type="entry name" value="Sig_transdc_resp-reg_receiver"/>
</dbReference>
<dbReference type="Gene3D" id="3.40.50.2300">
    <property type="match status" value="1"/>
</dbReference>
<dbReference type="RefSeq" id="WP_349241288.1">
    <property type="nucleotide sequence ID" value="NZ_JAVTTO010000002.1"/>
</dbReference>
<keyword evidence="4" id="KW-1185">Reference proteome</keyword>
<gene>
    <name evidence="3" type="ORF">RQM59_06570</name>
</gene>
<keyword evidence="1" id="KW-0597">Phosphoprotein</keyword>
<evidence type="ECO:0000256" key="1">
    <source>
        <dbReference type="PROSITE-ProRule" id="PRU00169"/>
    </source>
</evidence>
<comment type="caution">
    <text evidence="3">The sequence shown here is derived from an EMBL/GenBank/DDBJ whole genome shotgun (WGS) entry which is preliminary data.</text>
</comment>
<sequence length="221" mass="24968">MFRKVLIVDDHAMINDGVSSNLSKIGITDVHTALYCDDAYLKIKRAALDHIPFDLVITDLEFKKDHRECAIASGEALVKKLKTDYPNLSIIVYSQEDHFQKVRSLMNDCSADGYVWKGREGNKELLKALKIVFEGATFLSQKVARALQQKEDHEITDYDIALVKLLSSGMSQTQISHHFKSQSISPSSVSSVEKRLNRLKDEFLANNATHLVSIFKDQKLI</sequence>
<dbReference type="Pfam" id="PF00072">
    <property type="entry name" value="Response_reg"/>
    <property type="match status" value="1"/>
</dbReference>
<dbReference type="PROSITE" id="PS50110">
    <property type="entry name" value="RESPONSE_REGULATORY"/>
    <property type="match status" value="1"/>
</dbReference>
<reference evidence="3 4" key="1">
    <citation type="submission" date="2023-09" db="EMBL/GenBank/DDBJ databases">
        <title>Novel taxa isolated from Blanes Bay.</title>
        <authorList>
            <person name="Rey-Velasco X."/>
            <person name="Lucena T."/>
        </authorList>
    </citation>
    <scope>NUCLEOTIDE SEQUENCE [LARGE SCALE GENOMIC DNA]</scope>
    <source>
        <strain evidence="3 4">S356</strain>
    </source>
</reference>
<dbReference type="InterPro" id="IPR011006">
    <property type="entry name" value="CheY-like_superfamily"/>
</dbReference>
<dbReference type="SMART" id="SM00448">
    <property type="entry name" value="REC"/>
    <property type="match status" value="1"/>
</dbReference>
<dbReference type="Proteomes" id="UP001257277">
    <property type="component" value="Unassembled WGS sequence"/>
</dbReference>
<protein>
    <submittedName>
        <fullName evidence="3">Response regulator</fullName>
    </submittedName>
</protein>
<feature type="modified residue" description="4-aspartylphosphate" evidence="1">
    <location>
        <position position="59"/>
    </location>
</feature>
<dbReference type="EMBL" id="JAVTTO010000002">
    <property type="protein sequence ID" value="MDT7832036.1"/>
    <property type="molecule type" value="Genomic_DNA"/>
</dbReference>
<feature type="domain" description="Response regulatory" evidence="2">
    <location>
        <begin position="4"/>
        <end position="132"/>
    </location>
</feature>
<proteinExistence type="predicted"/>
<dbReference type="PANTHER" id="PTHR45566:SF1">
    <property type="entry name" value="HTH-TYPE TRANSCRIPTIONAL REGULATOR YHJB-RELATED"/>
    <property type="match status" value="1"/>
</dbReference>
<evidence type="ECO:0000259" key="2">
    <source>
        <dbReference type="PROSITE" id="PS50110"/>
    </source>
</evidence>